<dbReference type="Pfam" id="PF01521">
    <property type="entry name" value="Fe-S_biosyn"/>
    <property type="match status" value="1"/>
</dbReference>
<evidence type="ECO:0000256" key="2">
    <source>
        <dbReference type="ARBA" id="ARBA00023004"/>
    </source>
</evidence>
<dbReference type="InterPro" id="IPR016092">
    <property type="entry name" value="ATAP"/>
</dbReference>
<dbReference type="EMBL" id="CP005986">
    <property type="protein sequence ID" value="AIA54191.1"/>
    <property type="molecule type" value="Genomic_DNA"/>
</dbReference>
<keyword evidence="2" id="KW-0408">Iron</keyword>
<evidence type="ECO:0000256" key="1">
    <source>
        <dbReference type="ARBA" id="ARBA00022723"/>
    </source>
</evidence>
<dbReference type="GO" id="GO:0051537">
    <property type="term" value="F:2 iron, 2 sulfur cluster binding"/>
    <property type="evidence" value="ECO:0007669"/>
    <property type="project" value="TreeGrafter"/>
</dbReference>
<evidence type="ECO:0000259" key="4">
    <source>
        <dbReference type="Pfam" id="PF01521"/>
    </source>
</evidence>
<evidence type="ECO:0000256" key="3">
    <source>
        <dbReference type="ARBA" id="ARBA00023014"/>
    </source>
</evidence>
<dbReference type="InterPro" id="IPR023063">
    <property type="entry name" value="ErpA_proteobact"/>
</dbReference>
<dbReference type="Proteomes" id="UP000005522">
    <property type="component" value="Chromosome"/>
</dbReference>
<keyword evidence="1" id="KW-0479">Metal-binding</keyword>
<organism evidence="5 6">
    <name type="scientific">Acidithiobacillus caldus (strain ATCC 51756 / DSM 8584 / KU)</name>
    <dbReference type="NCBI Taxonomy" id="637389"/>
    <lineage>
        <taxon>Bacteria</taxon>
        <taxon>Pseudomonadati</taxon>
        <taxon>Pseudomonadota</taxon>
        <taxon>Acidithiobacillia</taxon>
        <taxon>Acidithiobacillales</taxon>
        <taxon>Acidithiobacillaceae</taxon>
        <taxon>Acidithiobacillus</taxon>
    </lineage>
</organism>
<dbReference type="AlphaFoldDB" id="A0A059ZW49"/>
<dbReference type="eggNOG" id="COG0316">
    <property type="taxonomic scope" value="Bacteria"/>
</dbReference>
<keyword evidence="3" id="KW-0411">Iron-sulfur</keyword>
<dbReference type="PROSITE" id="PS01152">
    <property type="entry name" value="HESB"/>
    <property type="match status" value="1"/>
</dbReference>
<dbReference type="PANTHER" id="PTHR43011">
    <property type="entry name" value="IRON-SULFUR CLUSTER ASSEMBLY 2 HOMOLOG, MITOCHONDRIAL"/>
    <property type="match status" value="1"/>
</dbReference>
<reference evidence="5 6" key="1">
    <citation type="journal article" date="2009" name="J. Bacteriol.">
        <title>Draft genome sequence of the extremely acidophilic bacterium Acidithiobacillus caldus ATCC 51756 reveals metabolic versatility in the genus Acidithiobacillus.</title>
        <authorList>
            <person name="Valdes J."/>
            <person name="Quatrini R."/>
            <person name="Hallberg K."/>
            <person name="Dopson M."/>
            <person name="Valenzuela P.D."/>
            <person name="Holmes D.S."/>
        </authorList>
    </citation>
    <scope>NUCLEOTIDE SEQUENCE [LARGE SCALE GENOMIC DNA]</scope>
    <source>
        <strain evidence="6">ATCC 51756 / DSM 8584 / KU</strain>
    </source>
</reference>
<name>A0A059ZW49_ACICK</name>
<dbReference type="KEGG" id="acz:Acaty_c0301"/>
<dbReference type="HAMAP" id="MF_01380">
    <property type="entry name" value="Fe_S_insert_ErpA"/>
    <property type="match status" value="1"/>
</dbReference>
<dbReference type="SUPFAM" id="SSF89360">
    <property type="entry name" value="HesB-like domain"/>
    <property type="match status" value="1"/>
</dbReference>
<sequence length="123" mass="13078">MSTATESMTNLSELPPVMTLTTNAAEKIKSLIEEEGSADLKLRVFVTGGGCSGFQYGFTFDENVNDGDTEVEQHGVTLLVDPMSYQYLVGAEIDYSEGLEGAQFVIKNPNATTTCGCGSSFSA</sequence>
<dbReference type="NCBIfam" id="NF010147">
    <property type="entry name" value="PRK13623.1"/>
    <property type="match status" value="1"/>
</dbReference>
<protein>
    <submittedName>
        <fullName evidence="5">Putative iron binding protein from the HesB_IscA_SufA family</fullName>
    </submittedName>
</protein>
<dbReference type="GO" id="GO:0016226">
    <property type="term" value="P:iron-sulfur cluster assembly"/>
    <property type="evidence" value="ECO:0007669"/>
    <property type="project" value="InterPro"/>
</dbReference>
<gene>
    <name evidence="5" type="ORF">Acaty_c0301</name>
</gene>
<accession>A0A059ZW49</accession>
<dbReference type="FunFam" id="2.60.300.12:FF:000002">
    <property type="entry name" value="Iron-sulfur cluster insertion protein ErpA"/>
    <property type="match status" value="1"/>
</dbReference>
<dbReference type="GO" id="GO:0005506">
    <property type="term" value="F:iron ion binding"/>
    <property type="evidence" value="ECO:0007669"/>
    <property type="project" value="TreeGrafter"/>
</dbReference>
<dbReference type="InterPro" id="IPR017870">
    <property type="entry name" value="FeS_cluster_insertion_CS"/>
</dbReference>
<feature type="domain" description="Core" evidence="4">
    <location>
        <begin position="18"/>
        <end position="118"/>
    </location>
</feature>
<dbReference type="InterPro" id="IPR000361">
    <property type="entry name" value="ATAP_core_dom"/>
</dbReference>
<proteinExistence type="inferred from homology"/>
<dbReference type="GO" id="GO:0051539">
    <property type="term" value="F:4 iron, 4 sulfur cluster binding"/>
    <property type="evidence" value="ECO:0007669"/>
    <property type="project" value="TreeGrafter"/>
</dbReference>
<dbReference type="NCBIfam" id="TIGR00049">
    <property type="entry name" value="iron-sulfur cluster assembly accessory protein"/>
    <property type="match status" value="1"/>
</dbReference>
<dbReference type="Gene3D" id="2.60.300.12">
    <property type="entry name" value="HesB-like domain"/>
    <property type="match status" value="1"/>
</dbReference>
<dbReference type="PANTHER" id="PTHR43011:SF1">
    <property type="entry name" value="IRON-SULFUR CLUSTER ASSEMBLY 2 HOMOLOG, MITOCHONDRIAL"/>
    <property type="match status" value="1"/>
</dbReference>
<evidence type="ECO:0000313" key="5">
    <source>
        <dbReference type="EMBL" id="AIA54191.1"/>
    </source>
</evidence>
<dbReference type="InterPro" id="IPR035903">
    <property type="entry name" value="HesB-like_dom_sf"/>
</dbReference>
<dbReference type="HOGENOM" id="CLU_069054_5_3_6"/>
<evidence type="ECO:0000313" key="6">
    <source>
        <dbReference type="Proteomes" id="UP000005522"/>
    </source>
</evidence>